<dbReference type="AlphaFoldDB" id="A0A3P6TCS5"/>
<keyword evidence="3" id="KW-1185">Reference proteome</keyword>
<name>A0A3P6TCS5_DIBLA</name>
<gene>
    <name evidence="2" type="ORF">DILT_LOCUS3792</name>
</gene>
<protein>
    <submittedName>
        <fullName evidence="2">Uncharacterized protein</fullName>
    </submittedName>
</protein>
<accession>A0A3P6TCS5</accession>
<sequence length="154" mass="17533">MFSFIFTNPDINRCCAVTFITDLTHASLGMSKEEFDTQMRDGVSVTLCPVEIPGALFENESRYRRISDKIENLEAQMLSSERDLQFAHEDLMSRISELRTTYPRSGERSSSISSDRKLARQRALGSVVRAFDSDQKNCEYEARVGYHLGLDMTS</sequence>
<organism evidence="2 3">
    <name type="scientific">Dibothriocephalus latus</name>
    <name type="common">Fish tapeworm</name>
    <name type="synonym">Diphyllobothrium latum</name>
    <dbReference type="NCBI Taxonomy" id="60516"/>
    <lineage>
        <taxon>Eukaryota</taxon>
        <taxon>Metazoa</taxon>
        <taxon>Spiralia</taxon>
        <taxon>Lophotrochozoa</taxon>
        <taxon>Platyhelminthes</taxon>
        <taxon>Cestoda</taxon>
        <taxon>Eucestoda</taxon>
        <taxon>Diphyllobothriidea</taxon>
        <taxon>Diphyllobothriidae</taxon>
        <taxon>Dibothriocephalus</taxon>
    </lineage>
</organism>
<proteinExistence type="predicted"/>
<reference evidence="2 3" key="1">
    <citation type="submission" date="2018-11" db="EMBL/GenBank/DDBJ databases">
        <authorList>
            <consortium name="Pathogen Informatics"/>
        </authorList>
    </citation>
    <scope>NUCLEOTIDE SEQUENCE [LARGE SCALE GENOMIC DNA]</scope>
</reference>
<evidence type="ECO:0000256" key="1">
    <source>
        <dbReference type="SAM" id="Coils"/>
    </source>
</evidence>
<dbReference type="EMBL" id="UYRU01044267">
    <property type="protein sequence ID" value="VDK85952.1"/>
    <property type="molecule type" value="Genomic_DNA"/>
</dbReference>
<feature type="coiled-coil region" evidence="1">
    <location>
        <begin position="56"/>
        <end position="90"/>
    </location>
</feature>
<dbReference type="Proteomes" id="UP000281553">
    <property type="component" value="Unassembled WGS sequence"/>
</dbReference>
<evidence type="ECO:0000313" key="2">
    <source>
        <dbReference type="EMBL" id="VDK85952.1"/>
    </source>
</evidence>
<evidence type="ECO:0000313" key="3">
    <source>
        <dbReference type="Proteomes" id="UP000281553"/>
    </source>
</evidence>
<keyword evidence="1" id="KW-0175">Coiled coil</keyword>